<name>A0ABX7RB49_9GAMM</name>
<dbReference type="RefSeq" id="WP_200609033.1">
    <property type="nucleotide sequence ID" value="NZ_CP071517.1"/>
</dbReference>
<dbReference type="Gene3D" id="3.40.50.720">
    <property type="entry name" value="NAD(P)-binding Rossmann-like Domain"/>
    <property type="match status" value="1"/>
</dbReference>
<dbReference type="SMART" id="SM00822">
    <property type="entry name" value="PKS_KR"/>
    <property type="match status" value="1"/>
</dbReference>
<dbReference type="InterPro" id="IPR036291">
    <property type="entry name" value="NAD(P)-bd_dom_sf"/>
</dbReference>
<dbReference type="Pfam" id="PF13561">
    <property type="entry name" value="adh_short_C2"/>
    <property type="match status" value="1"/>
</dbReference>
<dbReference type="Proteomes" id="UP000663400">
    <property type="component" value="Chromosome"/>
</dbReference>
<gene>
    <name evidence="4" type="ORF">HIV01_015750</name>
</gene>
<evidence type="ECO:0000256" key="2">
    <source>
        <dbReference type="ARBA" id="ARBA00023002"/>
    </source>
</evidence>
<organism evidence="4 5">
    <name type="scientific">Lysobacter arenosi</name>
    <dbReference type="NCBI Taxonomy" id="2795387"/>
    <lineage>
        <taxon>Bacteria</taxon>
        <taxon>Pseudomonadati</taxon>
        <taxon>Pseudomonadota</taxon>
        <taxon>Gammaproteobacteria</taxon>
        <taxon>Lysobacterales</taxon>
        <taxon>Lysobacteraceae</taxon>
        <taxon>Lysobacter</taxon>
    </lineage>
</organism>
<proteinExistence type="inferred from homology"/>
<dbReference type="SUPFAM" id="SSF51735">
    <property type="entry name" value="NAD(P)-binding Rossmann-fold domains"/>
    <property type="match status" value="1"/>
</dbReference>
<evidence type="ECO:0000313" key="4">
    <source>
        <dbReference type="EMBL" id="QSX74612.1"/>
    </source>
</evidence>
<sequence>MSKLAGKVAVVTGASKGIGAAIATALAAEGASVVVNYASSQEAADAVVARITAAGGKAVAVRGDVSSKVDAEAIVDAAVAKFGRLDILVNNSGVYNFAPLEDVTEADFHRHFNINVLGVLLTTQAAAKHLGEGGSVINIGSLVSRITPPGSAVYTATKGAVDAITGVLSQELGPRKIRVNSINPGMVETEGSIAAGFIGSDFNHHAVAQTPLGRIGQPDDIASIAVFLASDASGWLTGELLNAAGGMR</sequence>
<dbReference type="InterPro" id="IPR057326">
    <property type="entry name" value="KR_dom"/>
</dbReference>
<evidence type="ECO:0000313" key="5">
    <source>
        <dbReference type="Proteomes" id="UP000663400"/>
    </source>
</evidence>
<reference evidence="4 5" key="1">
    <citation type="submission" date="2021-02" db="EMBL/GenBank/DDBJ databases">
        <title>Lysobacter arenosi sp. nov., isolated from soil of gangwondo yeongwol, south Korea.</title>
        <authorList>
            <person name="Kim K.R."/>
            <person name="Kim K.H."/>
            <person name="Jeon C.O."/>
        </authorList>
    </citation>
    <scope>NUCLEOTIDE SEQUENCE [LARGE SCALE GENOMIC DNA]</scope>
    <source>
        <strain evidence="4 5">R7</strain>
    </source>
</reference>
<evidence type="ECO:0000259" key="3">
    <source>
        <dbReference type="SMART" id="SM00822"/>
    </source>
</evidence>
<keyword evidence="2 4" id="KW-0560">Oxidoreductase</keyword>
<accession>A0ABX7RB49</accession>
<feature type="domain" description="Ketoreductase" evidence="3">
    <location>
        <begin position="7"/>
        <end position="190"/>
    </location>
</feature>
<dbReference type="PROSITE" id="PS00061">
    <property type="entry name" value="ADH_SHORT"/>
    <property type="match status" value="1"/>
</dbReference>
<dbReference type="InterPro" id="IPR020904">
    <property type="entry name" value="Sc_DH/Rdtase_CS"/>
</dbReference>
<dbReference type="EC" id="1.1.1.47" evidence="4"/>
<dbReference type="PANTHER" id="PTHR43639">
    <property type="entry name" value="OXIDOREDUCTASE, SHORT-CHAIN DEHYDROGENASE/REDUCTASE FAMILY (AFU_ORTHOLOGUE AFUA_5G02870)"/>
    <property type="match status" value="1"/>
</dbReference>
<dbReference type="EMBL" id="CP071517">
    <property type="protein sequence ID" value="QSX74612.1"/>
    <property type="molecule type" value="Genomic_DNA"/>
</dbReference>
<dbReference type="GO" id="GO:0047936">
    <property type="term" value="F:glucose 1-dehydrogenase [NAD(P)+] activity"/>
    <property type="evidence" value="ECO:0007669"/>
    <property type="project" value="UniProtKB-EC"/>
</dbReference>
<dbReference type="PRINTS" id="PR00081">
    <property type="entry name" value="GDHRDH"/>
</dbReference>
<protein>
    <submittedName>
        <fullName evidence="4">Glucose 1-dehydrogenase</fullName>
        <ecNumber evidence="4">1.1.1.47</ecNumber>
    </submittedName>
</protein>
<dbReference type="PANTHER" id="PTHR43639:SF1">
    <property type="entry name" value="SHORT-CHAIN DEHYDROGENASE_REDUCTASE FAMILY PROTEIN"/>
    <property type="match status" value="1"/>
</dbReference>
<dbReference type="PRINTS" id="PR00080">
    <property type="entry name" value="SDRFAMILY"/>
</dbReference>
<dbReference type="NCBIfam" id="NF005559">
    <property type="entry name" value="PRK07231.1"/>
    <property type="match status" value="1"/>
</dbReference>
<evidence type="ECO:0000256" key="1">
    <source>
        <dbReference type="ARBA" id="ARBA00006484"/>
    </source>
</evidence>
<comment type="similarity">
    <text evidence="1">Belongs to the short-chain dehydrogenases/reductases (SDR) family.</text>
</comment>
<dbReference type="InterPro" id="IPR002347">
    <property type="entry name" value="SDR_fam"/>
</dbReference>
<keyword evidence="5" id="KW-1185">Reference proteome</keyword>